<comment type="caution">
    <text evidence="2">The sequence shown here is derived from an EMBL/GenBank/DDBJ whole genome shotgun (WGS) entry which is preliminary data.</text>
</comment>
<proteinExistence type="predicted"/>
<reference evidence="2 3" key="1">
    <citation type="submission" date="2016-10" db="EMBL/GenBank/DDBJ databases">
        <title>Genome sequence of the basidiomycete white-rot fungus Trametes pubescens.</title>
        <authorList>
            <person name="Makela M.R."/>
            <person name="Granchi Z."/>
            <person name="Peng M."/>
            <person name="De Vries R.P."/>
            <person name="Grigoriev I."/>
            <person name="Riley R."/>
            <person name="Hilden K."/>
        </authorList>
    </citation>
    <scope>NUCLEOTIDE SEQUENCE [LARGE SCALE GENOMIC DNA]</scope>
    <source>
        <strain evidence="2 3">FBCC735</strain>
    </source>
</reference>
<dbReference type="AlphaFoldDB" id="A0A1M2VRS0"/>
<gene>
    <name evidence="2" type="ORF">TRAPUB_13177</name>
</gene>
<dbReference type="GO" id="GO:0015031">
    <property type="term" value="P:protein transport"/>
    <property type="evidence" value="ECO:0007669"/>
    <property type="project" value="TreeGrafter"/>
</dbReference>
<evidence type="ECO:0008006" key="4">
    <source>
        <dbReference type="Google" id="ProtNLM"/>
    </source>
</evidence>
<dbReference type="Proteomes" id="UP000184267">
    <property type="component" value="Unassembled WGS sequence"/>
</dbReference>
<dbReference type="OMA" id="QHENIER"/>
<evidence type="ECO:0000256" key="1">
    <source>
        <dbReference type="SAM" id="MobiDB-lite"/>
    </source>
</evidence>
<keyword evidence="3" id="KW-1185">Reference proteome</keyword>
<dbReference type="PANTHER" id="PTHR11188">
    <property type="entry name" value="ARRESTIN DOMAIN CONTAINING PROTEIN"/>
    <property type="match status" value="1"/>
</dbReference>
<dbReference type="InterPro" id="IPR014752">
    <property type="entry name" value="Arrestin-like_C"/>
</dbReference>
<dbReference type="InterPro" id="IPR050357">
    <property type="entry name" value="Arrestin_domain-protein"/>
</dbReference>
<protein>
    <recommendedName>
        <fullName evidence="4">Arrestin-like N-terminal domain-containing protein</fullName>
    </recommendedName>
</protein>
<dbReference type="PANTHER" id="PTHR11188:SF17">
    <property type="entry name" value="FI21816P1"/>
    <property type="match status" value="1"/>
</dbReference>
<evidence type="ECO:0000313" key="3">
    <source>
        <dbReference type="Proteomes" id="UP000184267"/>
    </source>
</evidence>
<dbReference type="EMBL" id="MNAD01000790">
    <property type="protein sequence ID" value="OJT10309.1"/>
    <property type="molecule type" value="Genomic_DNA"/>
</dbReference>
<organism evidence="2 3">
    <name type="scientific">Trametes pubescens</name>
    <name type="common">White-rot fungus</name>
    <dbReference type="NCBI Taxonomy" id="154538"/>
    <lineage>
        <taxon>Eukaryota</taxon>
        <taxon>Fungi</taxon>
        <taxon>Dikarya</taxon>
        <taxon>Basidiomycota</taxon>
        <taxon>Agaricomycotina</taxon>
        <taxon>Agaricomycetes</taxon>
        <taxon>Polyporales</taxon>
        <taxon>Polyporaceae</taxon>
        <taxon>Trametes</taxon>
    </lineage>
</organism>
<name>A0A1M2VRS0_TRAPU</name>
<dbReference type="Gene3D" id="2.60.40.640">
    <property type="match status" value="1"/>
</dbReference>
<dbReference type="OrthoDB" id="2742096at2759"/>
<sequence>MSSSSHAISVHLDHTLLVSGCPVEGAVELNFRDLQENGIQEVHLKLRGIIRTENVSNSPTGIKTIELARDDASIWCLGGAYPMPGSDTLRIPFRLQLPSDVPPSFHYDRHSRKGAIRYAITAVGTRSGALHLNRRARVSLAVVPKDAMGVGIREKFALMAATGTDTEWRTERREEKMRRGLWGDYATAQVELQVPKTSVFPLYVPIPFVIKIRTSSPPLTRAKADAHPPGEPVFPQVPTTYSAIQLKLHRKVFIKATSLRDKVPSDVVVSFKPHGDPDSVLIENVPPLRWVSLGDSNGEKNKNTGGDSDANAMGTWVQEAAFRSTFHLDCPPTFTSDLMKCDYELVLKVPFLGVGNDVSLVMPITVTSGIDAPMNRDQPDSVSGPLDLPPAYWDAGDHEWEEDLKA</sequence>
<feature type="region of interest" description="Disordered" evidence="1">
    <location>
        <begin position="371"/>
        <end position="394"/>
    </location>
</feature>
<dbReference type="GO" id="GO:0005737">
    <property type="term" value="C:cytoplasm"/>
    <property type="evidence" value="ECO:0007669"/>
    <property type="project" value="TreeGrafter"/>
</dbReference>
<evidence type="ECO:0000313" key="2">
    <source>
        <dbReference type="EMBL" id="OJT10309.1"/>
    </source>
</evidence>
<accession>A0A1M2VRS0</accession>
<dbReference type="STRING" id="154538.A0A1M2VRS0"/>